<dbReference type="InterPro" id="IPR043504">
    <property type="entry name" value="Peptidase_S1_PA_chymotrypsin"/>
</dbReference>
<dbReference type="PROSITE" id="PS00134">
    <property type="entry name" value="TRYPSIN_HIS"/>
    <property type="match status" value="1"/>
</dbReference>
<dbReference type="SUPFAM" id="SSF50494">
    <property type="entry name" value="Trypsin-like serine proteases"/>
    <property type="match status" value="1"/>
</dbReference>
<dbReference type="PANTHER" id="PTHR24258:SF144">
    <property type="entry name" value="GH14088P"/>
    <property type="match status" value="1"/>
</dbReference>
<dbReference type="InterPro" id="IPR009003">
    <property type="entry name" value="Peptidase_S1_PA"/>
</dbReference>
<evidence type="ECO:0000256" key="2">
    <source>
        <dbReference type="SAM" id="SignalP"/>
    </source>
</evidence>
<dbReference type="PRINTS" id="PR00722">
    <property type="entry name" value="CHYMOTRYPSIN"/>
</dbReference>
<accession>A0ABM1ZN26</accession>
<dbReference type="SMART" id="SM00020">
    <property type="entry name" value="Tryp_SPc"/>
    <property type="match status" value="1"/>
</dbReference>
<feature type="domain" description="Peptidase S1" evidence="3">
    <location>
        <begin position="54"/>
        <end position="310"/>
    </location>
</feature>
<dbReference type="PROSITE" id="PS50240">
    <property type="entry name" value="TRYPSIN_DOM"/>
    <property type="match status" value="1"/>
</dbReference>
<dbReference type="CDD" id="cd00190">
    <property type="entry name" value="Tryp_SPc"/>
    <property type="match status" value="1"/>
</dbReference>
<dbReference type="Pfam" id="PF00089">
    <property type="entry name" value="Trypsin"/>
    <property type="match status" value="1"/>
</dbReference>
<proteinExistence type="inferred from homology"/>
<keyword evidence="2" id="KW-0732">Signal</keyword>
<dbReference type="InterPro" id="IPR018114">
    <property type="entry name" value="TRYPSIN_HIS"/>
</dbReference>
<evidence type="ECO:0000259" key="3">
    <source>
        <dbReference type="PROSITE" id="PS50240"/>
    </source>
</evidence>
<keyword evidence="5" id="KW-1185">Reference proteome</keyword>
<name>A0ABM1ZN26_AEDAL</name>
<dbReference type="RefSeq" id="XP_029734128.1">
    <property type="nucleotide sequence ID" value="XM_029878268.2"/>
</dbReference>
<organism evidence="4 5">
    <name type="scientific">Aedes albopictus</name>
    <name type="common">Asian tiger mosquito</name>
    <name type="synonym">Stegomyia albopicta</name>
    <dbReference type="NCBI Taxonomy" id="7160"/>
    <lineage>
        <taxon>Eukaryota</taxon>
        <taxon>Metazoa</taxon>
        <taxon>Ecdysozoa</taxon>
        <taxon>Arthropoda</taxon>
        <taxon>Hexapoda</taxon>
        <taxon>Insecta</taxon>
        <taxon>Pterygota</taxon>
        <taxon>Neoptera</taxon>
        <taxon>Endopterygota</taxon>
        <taxon>Diptera</taxon>
        <taxon>Nematocera</taxon>
        <taxon>Culicoidea</taxon>
        <taxon>Culicidae</taxon>
        <taxon>Culicinae</taxon>
        <taxon>Aedini</taxon>
        <taxon>Aedes</taxon>
        <taxon>Stegomyia</taxon>
    </lineage>
</organism>
<dbReference type="Gene3D" id="2.40.10.10">
    <property type="entry name" value="Trypsin-like serine proteases"/>
    <property type="match status" value="2"/>
</dbReference>
<dbReference type="Proteomes" id="UP000069940">
    <property type="component" value="Unassembled WGS sequence"/>
</dbReference>
<feature type="signal peptide" evidence="2">
    <location>
        <begin position="1"/>
        <end position="18"/>
    </location>
</feature>
<feature type="chain" id="PRO_5045900088" description="Peptidase S1 domain-containing protein" evidence="2">
    <location>
        <begin position="19"/>
        <end position="310"/>
    </location>
</feature>
<dbReference type="PANTHER" id="PTHR24258">
    <property type="entry name" value="SERINE PROTEASE-RELATED"/>
    <property type="match status" value="1"/>
</dbReference>
<comment type="similarity">
    <text evidence="1">Belongs to the peptidase S1 family. CLIP subfamily.</text>
</comment>
<dbReference type="InterPro" id="IPR001254">
    <property type="entry name" value="Trypsin_dom"/>
</dbReference>
<reference evidence="4" key="2">
    <citation type="submission" date="2025-05" db="UniProtKB">
        <authorList>
            <consortium name="EnsemblMetazoa"/>
        </authorList>
    </citation>
    <scope>IDENTIFICATION</scope>
    <source>
        <strain evidence="4">Foshan</strain>
    </source>
</reference>
<dbReference type="EnsemblMetazoa" id="AALFPA23_020084.R29575">
    <property type="protein sequence ID" value="AALFPA23_020084.P29575"/>
    <property type="gene ID" value="AALFPA23_020084"/>
</dbReference>
<evidence type="ECO:0000256" key="1">
    <source>
        <dbReference type="ARBA" id="ARBA00024195"/>
    </source>
</evidence>
<dbReference type="GeneID" id="115269488"/>
<protein>
    <recommendedName>
        <fullName evidence="3">Peptidase S1 domain-containing protein</fullName>
    </recommendedName>
</protein>
<dbReference type="InterPro" id="IPR001314">
    <property type="entry name" value="Peptidase_S1A"/>
</dbReference>
<evidence type="ECO:0000313" key="4">
    <source>
        <dbReference type="EnsemblMetazoa" id="AALFPA23_020084.P29575"/>
    </source>
</evidence>
<evidence type="ECO:0000313" key="5">
    <source>
        <dbReference type="Proteomes" id="UP000069940"/>
    </source>
</evidence>
<reference evidence="5" key="1">
    <citation type="journal article" date="2015" name="Proc. Natl. Acad. Sci. U.S.A.">
        <title>Genome sequence of the Asian Tiger mosquito, Aedes albopictus, reveals insights into its biology, genetics, and evolution.</title>
        <authorList>
            <person name="Chen X.G."/>
            <person name="Jiang X."/>
            <person name="Gu J."/>
            <person name="Xu M."/>
            <person name="Wu Y."/>
            <person name="Deng Y."/>
            <person name="Zhang C."/>
            <person name="Bonizzoni M."/>
            <person name="Dermauw W."/>
            <person name="Vontas J."/>
            <person name="Armbruster P."/>
            <person name="Huang X."/>
            <person name="Yang Y."/>
            <person name="Zhang H."/>
            <person name="He W."/>
            <person name="Peng H."/>
            <person name="Liu Y."/>
            <person name="Wu K."/>
            <person name="Chen J."/>
            <person name="Lirakis M."/>
            <person name="Topalis P."/>
            <person name="Van Leeuwen T."/>
            <person name="Hall A.B."/>
            <person name="Jiang X."/>
            <person name="Thorpe C."/>
            <person name="Mueller R.L."/>
            <person name="Sun C."/>
            <person name="Waterhouse R.M."/>
            <person name="Yan G."/>
            <person name="Tu Z.J."/>
            <person name="Fang X."/>
            <person name="James A.A."/>
        </authorList>
    </citation>
    <scope>NUCLEOTIDE SEQUENCE [LARGE SCALE GENOMIC DNA]</scope>
    <source>
        <strain evidence="5">Foshan</strain>
    </source>
</reference>
<sequence length="310" mass="33384">MLGAALLSVLLLTNPSLGWPTSGLSELLWGAKPEETNYTLPEPGTCGVNLADRILGGTNTAINAYPWAALLIAKPIFGSRIMYACGGSLISDRFVLTAAHCFREIPLWIKITKVRLGEWDIESEEDCDGDGDDNCADKAVDVAVGSHVVHEDYDSQNIHYDVALIKLANAVTFSEYISPVCLPLTDELRNLPDAGRTFTAVGWGTTEKGQDDPGVYGSRYKLEVDLPGVDLETCRVKYPDVLDSELCAGGEAGKDSCQGDSGGGLVAAEKDGYWYQFGVVSWGYGCGTDGVPGVYARVGSFIDWIQKHMK</sequence>